<dbReference type="PANTHER" id="PTHR45445">
    <property type="match status" value="1"/>
</dbReference>
<accession>A0A7W0HJV2</accession>
<organism evidence="2 3">
    <name type="scientific">Desulfosalsimonas propionicica</name>
    <dbReference type="NCBI Taxonomy" id="332175"/>
    <lineage>
        <taxon>Bacteria</taxon>
        <taxon>Pseudomonadati</taxon>
        <taxon>Thermodesulfobacteriota</taxon>
        <taxon>Desulfobacteria</taxon>
        <taxon>Desulfobacterales</taxon>
        <taxon>Desulfosalsimonadaceae</taxon>
        <taxon>Desulfosalsimonas</taxon>
    </lineage>
</organism>
<dbReference type="RefSeq" id="WP_181550167.1">
    <property type="nucleotide sequence ID" value="NZ_JACDUS010000002.1"/>
</dbReference>
<dbReference type="SUPFAM" id="SSF158997">
    <property type="entry name" value="Trm112p-like"/>
    <property type="match status" value="1"/>
</dbReference>
<dbReference type="CDD" id="cd02440">
    <property type="entry name" value="AdoMet_MTases"/>
    <property type="match status" value="1"/>
</dbReference>
<protein>
    <submittedName>
        <fullName evidence="2">SAM-dependent methyltransferase</fullName>
    </submittedName>
</protein>
<dbReference type="InterPro" id="IPR029063">
    <property type="entry name" value="SAM-dependent_MTases_sf"/>
</dbReference>
<dbReference type="Pfam" id="PF08241">
    <property type="entry name" value="Methyltransf_11"/>
    <property type="match status" value="1"/>
</dbReference>
<comment type="caution">
    <text evidence="2">The sequence shown here is derived from an EMBL/GenBank/DDBJ whole genome shotgun (WGS) entry which is preliminary data.</text>
</comment>
<evidence type="ECO:0000313" key="2">
    <source>
        <dbReference type="EMBL" id="MBA2880488.1"/>
    </source>
</evidence>
<dbReference type="GO" id="GO:0032259">
    <property type="term" value="P:methylation"/>
    <property type="evidence" value="ECO:0007669"/>
    <property type="project" value="UniProtKB-KW"/>
</dbReference>
<dbReference type="GO" id="GO:0008757">
    <property type="term" value="F:S-adenosylmethionine-dependent methyltransferase activity"/>
    <property type="evidence" value="ECO:0007669"/>
    <property type="project" value="InterPro"/>
</dbReference>
<sequence length="318" mass="35539">MKHWVAEKLICPDCLPEEHSLKTQISREAKGDIIDGKLNCPACGRAYVVQDGIANLRPEKTLRVKGVNNGYNAPVMLSAYMWSHFGDLLADARATDAYRIWSQSFVPTSGDALDVGCAVGRLSFELSKTHDRVIGIDTSFAFIARARQIVREKNLDFELVVEGNLTERKHVAFDNGWHFENIDFIVADALALPFAGRDFSGVAAINVLEKVPDPLKHLEEINRVLRPKDAMFLFSDPFSWDPAFSAPERWLGGSGNGSSPYSKRGIDTVRRMFAGEFGVFDPPFEIADQGNVSWKIRKTENLWEQISSQFLVGCRKAD</sequence>
<evidence type="ECO:0000259" key="1">
    <source>
        <dbReference type="Pfam" id="PF08241"/>
    </source>
</evidence>
<evidence type="ECO:0000313" key="3">
    <source>
        <dbReference type="Proteomes" id="UP000525298"/>
    </source>
</evidence>
<reference evidence="2 3" key="1">
    <citation type="submission" date="2020-07" db="EMBL/GenBank/DDBJ databases">
        <title>Genomic Encyclopedia of Type Strains, Phase IV (KMG-IV): sequencing the most valuable type-strain genomes for metagenomic binning, comparative biology and taxonomic classification.</title>
        <authorList>
            <person name="Goeker M."/>
        </authorList>
    </citation>
    <scope>NUCLEOTIDE SEQUENCE [LARGE SCALE GENOMIC DNA]</scope>
    <source>
        <strain evidence="2 3">DSM 17721</strain>
    </source>
</reference>
<feature type="domain" description="Methyltransferase type 11" evidence="1">
    <location>
        <begin position="113"/>
        <end position="228"/>
    </location>
</feature>
<proteinExistence type="predicted"/>
<dbReference type="Gene3D" id="3.40.50.150">
    <property type="entry name" value="Vaccinia Virus protein VP39"/>
    <property type="match status" value="1"/>
</dbReference>
<keyword evidence="2" id="KW-0489">Methyltransferase</keyword>
<name>A0A7W0HJV2_9BACT</name>
<dbReference type="EMBL" id="JACDUS010000002">
    <property type="protein sequence ID" value="MBA2880488.1"/>
    <property type="molecule type" value="Genomic_DNA"/>
</dbReference>
<dbReference type="SUPFAM" id="SSF53335">
    <property type="entry name" value="S-adenosyl-L-methionine-dependent methyltransferases"/>
    <property type="match status" value="1"/>
</dbReference>
<dbReference type="AlphaFoldDB" id="A0A7W0HJV2"/>
<dbReference type="PANTHER" id="PTHR45445:SF2">
    <property type="entry name" value="METHYLTRANSFERASE TYPE 11 DOMAIN-CONTAINING PROTEIN"/>
    <property type="match status" value="1"/>
</dbReference>
<dbReference type="Gene3D" id="2.20.25.10">
    <property type="match status" value="1"/>
</dbReference>
<keyword evidence="2" id="KW-0808">Transferase</keyword>
<dbReference type="Proteomes" id="UP000525298">
    <property type="component" value="Unassembled WGS sequence"/>
</dbReference>
<gene>
    <name evidence="2" type="ORF">HNR65_000806</name>
</gene>
<dbReference type="InterPro" id="IPR013216">
    <property type="entry name" value="Methyltransf_11"/>
</dbReference>
<keyword evidence="3" id="KW-1185">Reference proteome</keyword>